<organism evidence="2 3">
    <name type="scientific">Araneus ventricosus</name>
    <name type="common">Orbweaver spider</name>
    <name type="synonym">Epeira ventricosa</name>
    <dbReference type="NCBI Taxonomy" id="182803"/>
    <lineage>
        <taxon>Eukaryota</taxon>
        <taxon>Metazoa</taxon>
        <taxon>Ecdysozoa</taxon>
        <taxon>Arthropoda</taxon>
        <taxon>Chelicerata</taxon>
        <taxon>Arachnida</taxon>
        <taxon>Araneae</taxon>
        <taxon>Araneomorphae</taxon>
        <taxon>Entelegynae</taxon>
        <taxon>Araneoidea</taxon>
        <taxon>Araneidae</taxon>
        <taxon>Araneus</taxon>
    </lineage>
</organism>
<proteinExistence type="predicted"/>
<evidence type="ECO:0000313" key="3">
    <source>
        <dbReference type="Proteomes" id="UP000499080"/>
    </source>
</evidence>
<evidence type="ECO:0000256" key="1">
    <source>
        <dbReference type="SAM" id="MobiDB-lite"/>
    </source>
</evidence>
<sequence length="92" mass="10951">MTRTTPDLAESSSGLTCSPTYVAESNFEPGILRNLYHTKRPQRPCRMTVFEKWTVASIRMTVPCFHRTHTNQRKNERKKRPMYHEQPQFWSH</sequence>
<keyword evidence="3" id="KW-1185">Reference proteome</keyword>
<accession>A0A4Y2I0P4</accession>
<dbReference type="EMBL" id="BGPR01002311">
    <property type="protein sequence ID" value="GBM71414.1"/>
    <property type="molecule type" value="Genomic_DNA"/>
</dbReference>
<dbReference type="AlphaFoldDB" id="A0A4Y2I0P4"/>
<reference evidence="2 3" key="1">
    <citation type="journal article" date="2019" name="Sci. Rep.">
        <title>Orb-weaving spider Araneus ventricosus genome elucidates the spidroin gene catalogue.</title>
        <authorList>
            <person name="Kono N."/>
            <person name="Nakamura H."/>
            <person name="Ohtoshi R."/>
            <person name="Moran D.A.P."/>
            <person name="Shinohara A."/>
            <person name="Yoshida Y."/>
            <person name="Fujiwara M."/>
            <person name="Mori M."/>
            <person name="Tomita M."/>
            <person name="Arakawa K."/>
        </authorList>
    </citation>
    <scope>NUCLEOTIDE SEQUENCE [LARGE SCALE GENOMIC DNA]</scope>
</reference>
<gene>
    <name evidence="2" type="ORF">AVEN_208126_1</name>
</gene>
<protein>
    <submittedName>
        <fullName evidence="2">Uncharacterized protein</fullName>
    </submittedName>
</protein>
<name>A0A4Y2I0P4_ARAVE</name>
<dbReference type="Proteomes" id="UP000499080">
    <property type="component" value="Unassembled WGS sequence"/>
</dbReference>
<evidence type="ECO:0000313" key="2">
    <source>
        <dbReference type="EMBL" id="GBM71414.1"/>
    </source>
</evidence>
<comment type="caution">
    <text evidence="2">The sequence shown here is derived from an EMBL/GenBank/DDBJ whole genome shotgun (WGS) entry which is preliminary data.</text>
</comment>
<feature type="compositionally biased region" description="Basic residues" evidence="1">
    <location>
        <begin position="68"/>
        <end position="81"/>
    </location>
</feature>
<feature type="region of interest" description="Disordered" evidence="1">
    <location>
        <begin position="68"/>
        <end position="92"/>
    </location>
</feature>